<dbReference type="PANTHER" id="PTHR43201">
    <property type="entry name" value="ACYL-COA SYNTHETASE"/>
    <property type="match status" value="1"/>
</dbReference>
<name>A0A107F994_9BURK</name>
<dbReference type="InterPro" id="IPR029063">
    <property type="entry name" value="SAM-dependent_MTases_sf"/>
</dbReference>
<dbReference type="Proteomes" id="UP000062998">
    <property type="component" value="Unassembled WGS sequence"/>
</dbReference>
<dbReference type="InterPro" id="IPR025110">
    <property type="entry name" value="AMP-bd_C"/>
</dbReference>
<dbReference type="EMBL" id="LPIX01000057">
    <property type="protein sequence ID" value="KWE03135.1"/>
    <property type="molecule type" value="Genomic_DNA"/>
</dbReference>
<feature type="domain" description="AMP-dependent synthetase/ligase" evidence="2">
    <location>
        <begin position="125"/>
        <end position="295"/>
    </location>
</feature>
<dbReference type="InterPro" id="IPR000873">
    <property type="entry name" value="AMP-dep_synth/lig_dom"/>
</dbReference>
<organism evidence="4 5">
    <name type="scientific">Burkholderia ubonensis</name>
    <dbReference type="NCBI Taxonomy" id="101571"/>
    <lineage>
        <taxon>Bacteria</taxon>
        <taxon>Pseudomonadati</taxon>
        <taxon>Pseudomonadota</taxon>
        <taxon>Betaproteobacteria</taxon>
        <taxon>Burkholderiales</taxon>
        <taxon>Burkholderiaceae</taxon>
        <taxon>Burkholderia</taxon>
        <taxon>Burkholderia cepacia complex</taxon>
    </lineage>
</organism>
<dbReference type="PANTHER" id="PTHR43201:SF8">
    <property type="entry name" value="ACYL-COA SYNTHETASE FAMILY MEMBER 3"/>
    <property type="match status" value="1"/>
</dbReference>
<evidence type="ECO:0000313" key="5">
    <source>
        <dbReference type="Proteomes" id="UP000062998"/>
    </source>
</evidence>
<sequence length="741" mass="78386">MSDTEFIARPAPPGDPSFEQVAARHAGAAALAAWRDALAAEHGIGTRAVVYVDNTLPHAALLFFLLAHGISPLVLPADSTADEARGYAREIGADSLWRLADGQSLTIERIAAAPALSGDNPPESGLHLLTSGSTGRPAVVFRPVASWRHEARRYIDLLGLAPEHHVLLVAPVYHAYVLGWLWAAADAGCALEICAPTQLGRTVDALRQRATHCALTPFIASLLARRAGSGARPARLRVAMAGAGPVDAPLDAQFQAAFGLGLSRNYGSTETGAMFAGIAPLPPLCIGRPMPGLRIAARPGDASAFPLVIELEDGCLHPTGDLVSEGEHGYQIVGRETAAIRRGEAWISPFEIEAVLRECPLVDDCQVRSVKSRRGDGNDHILASIVPRPGLAWDAGAVRRFCRERLRENKVPDVFEAVDAIRRTANGKAARSPVYRWAAPERLIEAAGAYKRSALLFALCGSGVLERLDGVANVDQLAYESGLHADALGELLSVAAQCGLLSDAPDGAPAPLPDAVADLVRLEADAAGSWNRAEDLRAILQAGRRARPLATHAPSPAFIARYQRAMNGPHKQRAALLAMRRLAALHPGPYRVLDVSATSGAYSARLAAQGLVRDGRCVLVGGLNAEPAPGVRCCTLDDACAGAGDLDVVILDNAVHHPDVASNLLRLTERLSTAGVVVVDELFLGDGAGAAIGVDWITHGGTCHPTESSIDLLMLNLGFRKQDVMKDDATVSHRVNFYSRT</sequence>
<accession>A0A107F994</accession>
<dbReference type="GO" id="GO:0031956">
    <property type="term" value="F:medium-chain fatty acid-CoA ligase activity"/>
    <property type="evidence" value="ECO:0007669"/>
    <property type="project" value="TreeGrafter"/>
</dbReference>
<evidence type="ECO:0000313" key="4">
    <source>
        <dbReference type="EMBL" id="KWE03135.1"/>
    </source>
</evidence>
<dbReference type="RefSeq" id="WP_060325074.1">
    <property type="nucleotide sequence ID" value="NZ_LPIU01000016.1"/>
</dbReference>
<dbReference type="Gene3D" id="1.10.10.10">
    <property type="entry name" value="Winged helix-like DNA-binding domain superfamily/Winged helix DNA-binding domain"/>
    <property type="match status" value="1"/>
</dbReference>
<evidence type="ECO:0000256" key="1">
    <source>
        <dbReference type="ARBA" id="ARBA00006432"/>
    </source>
</evidence>
<dbReference type="CDD" id="cd04433">
    <property type="entry name" value="AFD_class_I"/>
    <property type="match status" value="1"/>
</dbReference>
<dbReference type="AlphaFoldDB" id="A0A107F994"/>
<feature type="domain" description="AMP-binding enzyme C-terminal" evidence="3">
    <location>
        <begin position="351"/>
        <end position="428"/>
    </location>
</feature>
<dbReference type="GO" id="GO:0006631">
    <property type="term" value="P:fatty acid metabolic process"/>
    <property type="evidence" value="ECO:0007669"/>
    <property type="project" value="TreeGrafter"/>
</dbReference>
<dbReference type="Pfam" id="PF13193">
    <property type="entry name" value="AMP-binding_C"/>
    <property type="match status" value="1"/>
</dbReference>
<proteinExistence type="inferred from homology"/>
<dbReference type="Gene3D" id="3.40.50.12780">
    <property type="entry name" value="N-terminal domain of ligase-like"/>
    <property type="match status" value="1"/>
</dbReference>
<comment type="similarity">
    <text evidence="1">Belongs to the ATP-dependent AMP-binding enzyme family.</text>
</comment>
<dbReference type="SUPFAM" id="SSF53335">
    <property type="entry name" value="S-adenosyl-L-methionine-dependent methyltransferases"/>
    <property type="match status" value="1"/>
</dbReference>
<evidence type="ECO:0008006" key="6">
    <source>
        <dbReference type="Google" id="ProtNLM"/>
    </source>
</evidence>
<protein>
    <recommendedName>
        <fullName evidence="6">AMP-dependent synthetase/ligase domain-containing protein</fullName>
    </recommendedName>
</protein>
<comment type="caution">
    <text evidence="4">The sequence shown here is derived from an EMBL/GenBank/DDBJ whole genome shotgun (WGS) entry which is preliminary data.</text>
</comment>
<evidence type="ECO:0000259" key="2">
    <source>
        <dbReference type="Pfam" id="PF00501"/>
    </source>
</evidence>
<dbReference type="InterPro" id="IPR036388">
    <property type="entry name" value="WH-like_DNA-bd_sf"/>
</dbReference>
<evidence type="ECO:0000259" key="3">
    <source>
        <dbReference type="Pfam" id="PF13193"/>
    </source>
</evidence>
<gene>
    <name evidence="4" type="ORF">WL73_15360</name>
</gene>
<reference evidence="4 5" key="1">
    <citation type="submission" date="2015-11" db="EMBL/GenBank/DDBJ databases">
        <title>Expanding the genomic diversity of Burkholderia species for the development of highly accurate diagnostics.</title>
        <authorList>
            <person name="Sahl J."/>
            <person name="Keim P."/>
            <person name="Wagner D."/>
        </authorList>
    </citation>
    <scope>NUCLEOTIDE SEQUENCE [LARGE SCALE GENOMIC DNA]</scope>
    <source>
        <strain evidence="4 5">MSMB2167WGS</strain>
    </source>
</reference>
<dbReference type="InterPro" id="IPR042099">
    <property type="entry name" value="ANL_N_sf"/>
</dbReference>
<dbReference type="SUPFAM" id="SSF56801">
    <property type="entry name" value="Acetyl-CoA synthetase-like"/>
    <property type="match status" value="1"/>
</dbReference>
<dbReference type="InterPro" id="IPR045851">
    <property type="entry name" value="AMP-bd_C_sf"/>
</dbReference>
<dbReference type="Gene3D" id="3.30.300.30">
    <property type="match status" value="1"/>
</dbReference>
<dbReference type="Pfam" id="PF00501">
    <property type="entry name" value="AMP-binding"/>
    <property type="match status" value="1"/>
</dbReference>